<accession>A0AAV5DSH0</accession>
<name>A0AAV5DSH0_ELECO</name>
<evidence type="ECO:0000256" key="4">
    <source>
        <dbReference type="RuleBase" id="RU003953"/>
    </source>
</evidence>
<dbReference type="SUPFAM" id="SSF81301">
    <property type="entry name" value="Nucleotidyltransferase"/>
    <property type="match status" value="1"/>
</dbReference>
<feature type="coiled-coil region" evidence="5">
    <location>
        <begin position="526"/>
        <end position="553"/>
    </location>
</feature>
<dbReference type="EMBL" id="BQKI01000071">
    <property type="protein sequence ID" value="GJN13674.1"/>
    <property type="molecule type" value="Genomic_DNA"/>
</dbReference>
<reference evidence="7" key="2">
    <citation type="submission" date="2021-12" db="EMBL/GenBank/DDBJ databases">
        <title>Resequencing data analysis of finger millet.</title>
        <authorList>
            <person name="Hatakeyama M."/>
            <person name="Aluri S."/>
            <person name="Balachadran M.T."/>
            <person name="Sivarajan S.R."/>
            <person name="Poveda L."/>
            <person name="Shimizu-Inatsugi R."/>
            <person name="Schlapbach R."/>
            <person name="Sreeman S.M."/>
            <person name="Shimizu K.K."/>
        </authorList>
    </citation>
    <scope>NUCLEOTIDE SEQUENCE</scope>
</reference>
<dbReference type="GO" id="GO:0003723">
    <property type="term" value="F:RNA binding"/>
    <property type="evidence" value="ECO:0007669"/>
    <property type="project" value="UniProtKB-KW"/>
</dbReference>
<keyword evidence="5" id="KW-0175">Coiled coil</keyword>
<keyword evidence="2 4" id="KW-0808">Transferase</keyword>
<dbReference type="Proteomes" id="UP001054889">
    <property type="component" value="Unassembled WGS sequence"/>
</dbReference>
<dbReference type="CDD" id="cd05398">
    <property type="entry name" value="NT_ClassII-CCAase"/>
    <property type="match status" value="1"/>
</dbReference>
<evidence type="ECO:0000256" key="1">
    <source>
        <dbReference type="ARBA" id="ARBA00007265"/>
    </source>
</evidence>
<evidence type="ECO:0000256" key="3">
    <source>
        <dbReference type="ARBA" id="ARBA00022884"/>
    </source>
</evidence>
<dbReference type="Pfam" id="PF01743">
    <property type="entry name" value="PolyA_pol"/>
    <property type="match status" value="1"/>
</dbReference>
<reference evidence="7" key="1">
    <citation type="journal article" date="2018" name="DNA Res.">
        <title>Multiple hybrid de novo genome assembly of finger millet, an orphan allotetraploid crop.</title>
        <authorList>
            <person name="Hatakeyama M."/>
            <person name="Aluri S."/>
            <person name="Balachadran M.T."/>
            <person name="Sivarajan S.R."/>
            <person name="Patrignani A."/>
            <person name="Gruter S."/>
            <person name="Poveda L."/>
            <person name="Shimizu-Inatsugi R."/>
            <person name="Baeten J."/>
            <person name="Francoijs K.J."/>
            <person name="Nataraja K.N."/>
            <person name="Reddy Y.A.N."/>
            <person name="Phadnis S."/>
            <person name="Ravikumar R.L."/>
            <person name="Schlapbach R."/>
            <person name="Sreeman S.M."/>
            <person name="Shimizu K.K."/>
        </authorList>
    </citation>
    <scope>NUCLEOTIDE SEQUENCE</scope>
</reference>
<gene>
    <name evidence="7" type="primary">gb00404</name>
    <name evidence="7" type="ORF">PR202_gb00404</name>
</gene>
<evidence type="ECO:0000259" key="6">
    <source>
        <dbReference type="Pfam" id="PF01743"/>
    </source>
</evidence>
<dbReference type="PANTHER" id="PTHR13734:SF5">
    <property type="entry name" value="CCA TRNA NUCLEOTIDYLTRANSFERASE, MITOCHONDRIAL"/>
    <property type="match status" value="1"/>
</dbReference>
<dbReference type="GO" id="GO:0005739">
    <property type="term" value="C:mitochondrion"/>
    <property type="evidence" value="ECO:0007669"/>
    <property type="project" value="UniProtKB-ARBA"/>
</dbReference>
<dbReference type="Gene3D" id="1.10.3090.10">
    <property type="entry name" value="cca-adding enzyme, domain 2"/>
    <property type="match status" value="1"/>
</dbReference>
<protein>
    <recommendedName>
        <fullName evidence="6">Poly A polymerase head domain-containing protein</fullName>
    </recommendedName>
</protein>
<comment type="similarity">
    <text evidence="1 4">Belongs to the tRNA nucleotidyltransferase/poly(A) polymerase family.</text>
</comment>
<dbReference type="FunFam" id="1.10.3090.10:FF:000009">
    <property type="entry name" value="Polynucleotide adenylyltransferase family protein"/>
    <property type="match status" value="1"/>
</dbReference>
<organism evidence="7 8">
    <name type="scientific">Eleusine coracana subsp. coracana</name>
    <dbReference type="NCBI Taxonomy" id="191504"/>
    <lineage>
        <taxon>Eukaryota</taxon>
        <taxon>Viridiplantae</taxon>
        <taxon>Streptophyta</taxon>
        <taxon>Embryophyta</taxon>
        <taxon>Tracheophyta</taxon>
        <taxon>Spermatophyta</taxon>
        <taxon>Magnoliopsida</taxon>
        <taxon>Liliopsida</taxon>
        <taxon>Poales</taxon>
        <taxon>Poaceae</taxon>
        <taxon>PACMAD clade</taxon>
        <taxon>Chloridoideae</taxon>
        <taxon>Cynodonteae</taxon>
        <taxon>Eleusininae</taxon>
        <taxon>Eleusine</taxon>
    </lineage>
</organism>
<dbReference type="GO" id="GO:0052927">
    <property type="term" value="F:CC tRNA cytidylyltransferase activity"/>
    <property type="evidence" value="ECO:0007669"/>
    <property type="project" value="TreeGrafter"/>
</dbReference>
<dbReference type="SUPFAM" id="SSF81891">
    <property type="entry name" value="Poly A polymerase C-terminal region-like"/>
    <property type="match status" value="1"/>
</dbReference>
<dbReference type="AlphaFoldDB" id="A0AAV5DSH0"/>
<sequence length="630" mass="71671">MPPRLLPRGGGLLLLAPLRCRSLVPSLHRSVASSTRTRTRTRTVFSVFSIRAFSSNPGMAAGSSEQQQQQRSVEVRETVVLTGKEERIFRRLLDVVRHFGLGTQLRVAGGWVRDKLLGKDSADIDIALDNMTGQNFCEKVNEYSKMVGEEQKGIGVIQCNPDQSKHLETARMLIFDIWIDFVNLRSEKYAENSRIPTVEIGTAEEDAYRRDLTINRLASRYLYSVFSKYLGSLFFNINNNSVEDLTGRGIEDLKKGLVVTPLPAKATFLDDPLRVLRAIRFAARFNFTLDEDLKEAASDEKVKLELGSKISRERIGHEIDLMMSDKQPVKAMCHIRDLGLFYVVFTFPGKSEPPVADKCDQCCVSYIGAAWNLVYSSGCSVFTGGSDSKLQDEQRRLCLYSALFVPLRNMFYLDKKSKKVPVTSYIIRDSLKLKASDAETVANVHAASEKFAELVLLFESNTDIGTFKDKLEDEYLEIPADMVKRVFAGYHMFWTKTSDKLSISGLVLREIKDFWRVALFISILSNLRVENNVDDTLNQQDELQRRKEKYLRAERSITDLDLDEVWKLKPLLDGKTIMGVLQLKSGGPLIRKWQQRLLKWQLAHPKGTSDECIEWMKQSQSKRQKVESNT</sequence>
<dbReference type="InterPro" id="IPR043519">
    <property type="entry name" value="NT_sf"/>
</dbReference>
<keyword evidence="3 4" id="KW-0694">RNA-binding</keyword>
<dbReference type="FunFam" id="3.30.460.10:FF:000019">
    <property type="entry name" value="tRNA nucleotidyltransferase cca2"/>
    <property type="match status" value="1"/>
</dbReference>
<feature type="domain" description="Poly A polymerase head" evidence="6">
    <location>
        <begin position="105"/>
        <end position="258"/>
    </location>
</feature>
<evidence type="ECO:0000256" key="2">
    <source>
        <dbReference type="ARBA" id="ARBA00022679"/>
    </source>
</evidence>
<proteinExistence type="inferred from homology"/>
<evidence type="ECO:0000256" key="5">
    <source>
        <dbReference type="SAM" id="Coils"/>
    </source>
</evidence>
<dbReference type="InterPro" id="IPR002646">
    <property type="entry name" value="PolA_pol_head_dom"/>
</dbReference>
<dbReference type="GO" id="GO:0001680">
    <property type="term" value="P:tRNA 3'-terminal CCA addition"/>
    <property type="evidence" value="ECO:0007669"/>
    <property type="project" value="TreeGrafter"/>
</dbReference>
<keyword evidence="8" id="KW-1185">Reference proteome</keyword>
<evidence type="ECO:0000313" key="7">
    <source>
        <dbReference type="EMBL" id="GJN13674.1"/>
    </source>
</evidence>
<evidence type="ECO:0000313" key="8">
    <source>
        <dbReference type="Proteomes" id="UP001054889"/>
    </source>
</evidence>
<dbReference type="GO" id="GO:0052929">
    <property type="term" value="F:ATP:3'-cytidine-cytidine-tRNA adenylyltransferase activity"/>
    <property type="evidence" value="ECO:0007669"/>
    <property type="project" value="TreeGrafter"/>
</dbReference>
<dbReference type="PANTHER" id="PTHR13734">
    <property type="entry name" value="TRNA-NUCLEOTIDYLTRANSFERASE"/>
    <property type="match status" value="1"/>
</dbReference>
<comment type="caution">
    <text evidence="7">The sequence shown here is derived from an EMBL/GenBank/DDBJ whole genome shotgun (WGS) entry which is preliminary data.</text>
</comment>
<dbReference type="Gene3D" id="3.30.460.10">
    <property type="entry name" value="Beta Polymerase, domain 2"/>
    <property type="match status" value="1"/>
</dbReference>